<dbReference type="EMBL" id="JAGZEE010000042">
    <property type="protein sequence ID" value="MBS5413083.1"/>
    <property type="molecule type" value="Genomic_DNA"/>
</dbReference>
<dbReference type="InterPro" id="IPR054299">
    <property type="entry name" value="GumK_N"/>
</dbReference>
<dbReference type="Gene3D" id="3.40.50.11010">
    <property type="match status" value="1"/>
</dbReference>
<reference evidence="2" key="1">
    <citation type="submission" date="2021-02" db="EMBL/GenBank/DDBJ databases">
        <title>Infant gut strain persistence is associated with maternal origin, phylogeny, and functional potential including surface adhesion and iron acquisition.</title>
        <authorList>
            <person name="Lou Y.C."/>
        </authorList>
    </citation>
    <scope>NUCLEOTIDE SEQUENCE</scope>
    <source>
        <strain evidence="2">L3_082_243G1_dasL3_082_243G1_maxbin2.maxbin.015s ta_sub</strain>
    </source>
</reference>
<dbReference type="AlphaFoldDB" id="A0A943DUT1"/>
<evidence type="ECO:0000259" key="1">
    <source>
        <dbReference type="Pfam" id="PF22059"/>
    </source>
</evidence>
<proteinExistence type="predicted"/>
<evidence type="ECO:0000313" key="3">
    <source>
        <dbReference type="Proteomes" id="UP000782901"/>
    </source>
</evidence>
<gene>
    <name evidence="2" type="ORF">KHY35_20645</name>
</gene>
<dbReference type="Proteomes" id="UP000782901">
    <property type="component" value="Unassembled WGS sequence"/>
</dbReference>
<feature type="domain" description="Glucuronosyltransferase GumK N-terminal" evidence="1">
    <location>
        <begin position="8"/>
        <end position="180"/>
    </location>
</feature>
<sequence>MDVKKITFITYHNWKTKRHGGFHQFAEYTCKQGIETVFFSFSRPYYILFKNEERLNYKVLRLLNNGCYYDIGGHNLLNVTWSTLALPGFLRKFVSSEINEWLMCHSFTPFKKIVGKWLKNTDCFVFESCDAVFLLDLIKKYFPKAKIIYRPSDPLVEFSNEKYAIEAEKRLIAKADKILLVNNESLAVYAEKFPDVFNKEKFYVVSNGVDVSAYLKKYEFPDELKWPKTALYIGASLIDWELMIIAAQQLPDIRFVIITPNKPIDKVLARIKSISNLLYISGISPSQVPQWVTNASIILQPFSSSSQYCNKKSLGLTAQNYKAIAAQKTIITHQIPMHLSKYGLITTNTYQDFIDAIAKNINNNKVQYNIDINEKSWEYLCCSLLNIIRNGK</sequence>
<organism evidence="2 3">
    <name type="scientific">Bacteroides thetaiotaomicron</name>
    <dbReference type="NCBI Taxonomy" id="818"/>
    <lineage>
        <taxon>Bacteria</taxon>
        <taxon>Pseudomonadati</taxon>
        <taxon>Bacteroidota</taxon>
        <taxon>Bacteroidia</taxon>
        <taxon>Bacteroidales</taxon>
        <taxon>Bacteroidaceae</taxon>
        <taxon>Bacteroides</taxon>
    </lineage>
</organism>
<dbReference type="SUPFAM" id="SSF53756">
    <property type="entry name" value="UDP-Glycosyltransferase/glycogen phosphorylase"/>
    <property type="match status" value="1"/>
</dbReference>
<accession>A0A943DUT1</accession>
<name>A0A943DUT1_BACT4</name>
<evidence type="ECO:0000313" key="2">
    <source>
        <dbReference type="EMBL" id="MBS5413083.1"/>
    </source>
</evidence>
<dbReference type="Pfam" id="PF22059">
    <property type="entry name" value="GumK_N"/>
    <property type="match status" value="1"/>
</dbReference>
<comment type="caution">
    <text evidence="2">The sequence shown here is derived from an EMBL/GenBank/DDBJ whole genome shotgun (WGS) entry which is preliminary data.</text>
</comment>
<dbReference type="Gene3D" id="3.40.50.2000">
    <property type="entry name" value="Glycogen Phosphorylase B"/>
    <property type="match status" value="1"/>
</dbReference>
<protein>
    <recommendedName>
        <fullName evidence="1">Glucuronosyltransferase GumK N-terminal domain-containing protein</fullName>
    </recommendedName>
</protein>